<dbReference type="OrthoDB" id="1494583at2"/>
<dbReference type="Pfam" id="PF14093">
    <property type="entry name" value="DUF4271"/>
    <property type="match status" value="1"/>
</dbReference>
<evidence type="ECO:0000313" key="2">
    <source>
        <dbReference type="EMBL" id="TCV10892.1"/>
    </source>
</evidence>
<name>A0A4R3VRS8_9SPHI</name>
<keyword evidence="3" id="KW-1185">Reference proteome</keyword>
<feature type="transmembrane region" description="Helical" evidence="1">
    <location>
        <begin position="303"/>
        <end position="324"/>
    </location>
</feature>
<evidence type="ECO:0000313" key="3">
    <source>
        <dbReference type="Proteomes" id="UP000295197"/>
    </source>
</evidence>
<dbReference type="AlphaFoldDB" id="A0A4R3VRS8"/>
<feature type="transmembrane region" description="Helical" evidence="1">
    <location>
        <begin position="207"/>
        <end position="232"/>
    </location>
</feature>
<feature type="transmembrane region" description="Helical" evidence="1">
    <location>
        <begin position="244"/>
        <end position="267"/>
    </location>
</feature>
<feature type="transmembrane region" description="Helical" evidence="1">
    <location>
        <begin position="273"/>
        <end position="291"/>
    </location>
</feature>
<feature type="transmembrane region" description="Helical" evidence="1">
    <location>
        <begin position="123"/>
        <end position="154"/>
    </location>
</feature>
<accession>A0A4R3VRS8</accession>
<sequence>MIRITYLEQIIKNKQYFGLYNVLLWTVIFLISSSSVLSAHTNNFQLPMDSTQVESLDTPAVSTFDYVFIDTAQKPAVNYVQDSVLRMIEIEYTDLQAWFSKMDKLKKDKDVAPVFKKAYRPSWLIGVLLLILICLGMVRVFFYPTFLNIIYGYYNERILLQISKEDNVLTSWPYIFLYIIFSLSLGLFAVIYFGAKENISFLTFNNFIRLSGFIGVLFVAKLLLIRFISVIFEAEKLARDYITVLYVVYFNSMIFLTPLLILVIFLPFFYLDYLLIFLVVCTVLLFSYRLIRTAWSLLGNLKFSIFYLILYLCALEIAPILILVKTLTNK</sequence>
<reference evidence="2 3" key="1">
    <citation type="submission" date="2019-03" db="EMBL/GenBank/DDBJ databases">
        <title>Genomic Encyclopedia of Type Strains, Phase IV (KMG-IV): sequencing the most valuable type-strain genomes for metagenomic binning, comparative biology and taxonomic classification.</title>
        <authorList>
            <person name="Goeker M."/>
        </authorList>
    </citation>
    <scope>NUCLEOTIDE SEQUENCE [LARGE SCALE GENOMIC DNA]</scope>
    <source>
        <strain evidence="2 3">DSM 22362</strain>
    </source>
</reference>
<comment type="caution">
    <text evidence="2">The sequence shown here is derived from an EMBL/GenBank/DDBJ whole genome shotgun (WGS) entry which is preliminary data.</text>
</comment>
<keyword evidence="1" id="KW-1133">Transmembrane helix</keyword>
<proteinExistence type="predicted"/>
<evidence type="ECO:0000256" key="1">
    <source>
        <dbReference type="SAM" id="Phobius"/>
    </source>
</evidence>
<dbReference type="EMBL" id="SMBZ01000030">
    <property type="protein sequence ID" value="TCV10892.1"/>
    <property type="molecule type" value="Genomic_DNA"/>
</dbReference>
<feature type="transmembrane region" description="Helical" evidence="1">
    <location>
        <begin position="20"/>
        <end position="40"/>
    </location>
</feature>
<gene>
    <name evidence="2" type="ORF">EDC17_103020</name>
</gene>
<protein>
    <submittedName>
        <fullName evidence="2">Uncharacterized protein DUF4271</fullName>
    </submittedName>
</protein>
<organism evidence="2 3">
    <name type="scientific">Sphingobacterium alimentarium</name>
    <dbReference type="NCBI Taxonomy" id="797292"/>
    <lineage>
        <taxon>Bacteria</taxon>
        <taxon>Pseudomonadati</taxon>
        <taxon>Bacteroidota</taxon>
        <taxon>Sphingobacteriia</taxon>
        <taxon>Sphingobacteriales</taxon>
        <taxon>Sphingobacteriaceae</taxon>
        <taxon>Sphingobacterium</taxon>
    </lineage>
</organism>
<dbReference type="Proteomes" id="UP000295197">
    <property type="component" value="Unassembled WGS sequence"/>
</dbReference>
<dbReference type="InterPro" id="IPR025367">
    <property type="entry name" value="DUF4271"/>
</dbReference>
<keyword evidence="1" id="KW-0812">Transmembrane</keyword>
<keyword evidence="1" id="KW-0472">Membrane</keyword>
<dbReference type="RefSeq" id="WP_132778161.1">
    <property type="nucleotide sequence ID" value="NZ_SMBZ01000030.1"/>
</dbReference>
<feature type="transmembrane region" description="Helical" evidence="1">
    <location>
        <begin position="175"/>
        <end position="195"/>
    </location>
</feature>